<dbReference type="OrthoDB" id="9815825at2"/>
<dbReference type="Gene3D" id="3.40.50.720">
    <property type="entry name" value="NAD(P)-binding Rossmann-like Domain"/>
    <property type="match status" value="1"/>
</dbReference>
<dbReference type="SUPFAM" id="SSF51735">
    <property type="entry name" value="NAD(P)-binding Rossmann-fold domains"/>
    <property type="match status" value="1"/>
</dbReference>
<evidence type="ECO:0000313" key="4">
    <source>
        <dbReference type="Proteomes" id="UP000243591"/>
    </source>
</evidence>
<feature type="domain" description="YceM-like C-terminal" evidence="2">
    <location>
        <begin position="127"/>
        <end position="239"/>
    </location>
</feature>
<evidence type="ECO:0000259" key="2">
    <source>
        <dbReference type="Pfam" id="PF21378"/>
    </source>
</evidence>
<dbReference type="Proteomes" id="UP000243591">
    <property type="component" value="Chromosome"/>
</dbReference>
<dbReference type="InterPro" id="IPR051317">
    <property type="entry name" value="Gfo/Idh/MocA_oxidoreduct"/>
</dbReference>
<proteinExistence type="predicted"/>
<dbReference type="SUPFAM" id="SSF55347">
    <property type="entry name" value="Glyceraldehyde-3-phosphate dehydrogenase-like, C-terminal domain"/>
    <property type="match status" value="1"/>
</dbReference>
<dbReference type="InterPro" id="IPR048477">
    <property type="entry name" value="YceM-like_C"/>
</dbReference>
<dbReference type="GO" id="GO:0000166">
    <property type="term" value="F:nucleotide binding"/>
    <property type="evidence" value="ECO:0007669"/>
    <property type="project" value="InterPro"/>
</dbReference>
<protein>
    <submittedName>
        <fullName evidence="3">Gfo/Idh/MocA family oxidoreductase</fullName>
    </submittedName>
</protein>
<dbReference type="InterPro" id="IPR036291">
    <property type="entry name" value="NAD(P)-bd_dom_sf"/>
</dbReference>
<dbReference type="Pfam" id="PF21378">
    <property type="entry name" value="YceM-like_C"/>
    <property type="match status" value="1"/>
</dbReference>
<dbReference type="Gene3D" id="3.30.360.10">
    <property type="entry name" value="Dihydrodipicolinate Reductase, domain 2"/>
    <property type="match status" value="1"/>
</dbReference>
<name>A0A1D2KSX1_BROTH</name>
<dbReference type="PANTHER" id="PTHR43708">
    <property type="entry name" value="CONSERVED EXPRESSED OXIDOREDUCTASE (EUROFUNG)"/>
    <property type="match status" value="1"/>
</dbReference>
<feature type="domain" description="Gfo/Idh/MocA-like oxidoreductase N-terminal" evidence="1">
    <location>
        <begin position="3"/>
        <end position="121"/>
    </location>
</feature>
<reference evidence="3 4" key="1">
    <citation type="submission" date="2017-09" db="EMBL/GenBank/DDBJ databases">
        <title>Complete Genome Sequences of Two Strains of the Meat Spoilage Bacterium Brochothrix thermosphacta Isolated from Ground Chicken.</title>
        <authorList>
            <person name="Paoli G.C."/>
            <person name="Wijey C."/>
            <person name="Chen C.-Y."/>
            <person name="Nguyen L."/>
            <person name="Yan X."/>
            <person name="Irwin P.L."/>
        </authorList>
    </citation>
    <scope>NUCLEOTIDE SEQUENCE [LARGE SCALE GENOMIC DNA]</scope>
    <source>
        <strain evidence="3 4">BI</strain>
    </source>
</reference>
<evidence type="ECO:0000313" key="3">
    <source>
        <dbReference type="EMBL" id="ATF24965.1"/>
    </source>
</evidence>
<keyword evidence="4" id="KW-1185">Reference proteome</keyword>
<dbReference type="PANTHER" id="PTHR43708:SF4">
    <property type="entry name" value="OXIDOREDUCTASE YCEM-RELATED"/>
    <property type="match status" value="1"/>
</dbReference>
<accession>A0A1D2KSX1</accession>
<dbReference type="STRING" id="2756.BFR44_02890"/>
<gene>
    <name evidence="3" type="ORF">CNY62_00460</name>
</gene>
<dbReference type="Pfam" id="PF01408">
    <property type="entry name" value="GFO_IDH_MocA"/>
    <property type="match status" value="1"/>
</dbReference>
<dbReference type="InterPro" id="IPR000683">
    <property type="entry name" value="Gfo/Idh/MocA-like_OxRdtase_N"/>
</dbReference>
<dbReference type="KEGG" id="bths:CNY62_00460"/>
<dbReference type="EMBL" id="CP023483">
    <property type="protein sequence ID" value="ATF24965.1"/>
    <property type="molecule type" value="Genomic_DNA"/>
</dbReference>
<organism evidence="3 4">
    <name type="scientific">Brochothrix thermosphacta</name>
    <name type="common">Microbacterium thermosphactum</name>
    <dbReference type="NCBI Taxonomy" id="2756"/>
    <lineage>
        <taxon>Bacteria</taxon>
        <taxon>Bacillati</taxon>
        <taxon>Bacillota</taxon>
        <taxon>Bacilli</taxon>
        <taxon>Bacillales</taxon>
        <taxon>Listeriaceae</taxon>
        <taxon>Brochothrix</taxon>
    </lineage>
</organism>
<dbReference type="RefSeq" id="WP_069125498.1">
    <property type="nucleotide sequence ID" value="NZ_CP023483.1"/>
</dbReference>
<sequence length="303" mass="33959">MKKIGVIGLGGIAQKAYMPVTMAMQDEVEWFLNTRDPQKLEQLGKKYGITNLYTNYQDLFESGIEAVFIHTATHTHSAMVEAALNSGLHVFVDKPISENLAEVNALFALAAEKGLILTAGFNRRYAPMVQQLKTIPNKRMIRVEKNRCNKPGAPLRFTIYDIFIHSLDTALYLLDDAIVTINSHITTKDGGFARALVTIETATTTCVVTVNFEAGVNSEIMEVQAPEGTVRLDDLVDYKTYSGNQMTTTQFTDWESTLYKRGFESLIKDFIHSIEIGESPLTAESIRLSHEICEQMLEKHDQK</sequence>
<dbReference type="AlphaFoldDB" id="A0A1D2KSX1"/>
<evidence type="ECO:0000259" key="1">
    <source>
        <dbReference type="Pfam" id="PF01408"/>
    </source>
</evidence>